<dbReference type="Gene3D" id="1.25.40.80">
    <property type="match status" value="1"/>
</dbReference>
<name>A0A3S2Y4M6_9SPHN</name>
<protein>
    <submittedName>
        <fullName evidence="5">Deoxyribodipyrimidine photolyase</fullName>
    </submittedName>
</protein>
<feature type="binding site" evidence="3">
    <location>
        <position position="76"/>
    </location>
    <ligand>
        <name>FAD</name>
        <dbReference type="ChEBI" id="CHEBI:57692"/>
    </ligand>
</feature>
<dbReference type="AlphaFoldDB" id="A0A3S2Y4M6"/>
<sequence length="394" mass="44841">MNPTFPLTRTDALNRLNAFASKAGVAYRNQRNYDFGSQRHESVSRLSAALRRRIITEAEVCRVILDTHNYKDAEQFIAEICWRTYWKGWLEHHPTLWTRYQSELSSCQMMHQQQADFREAYKTAISGKTGIDCFDHWTQELLETGYLHNWARMQWASIWIFTLGLPWQMGADFTYRHFRDADPASNTLSWRWVAGLHTAGKHYLADPEKIRTLTQGRFTPTGLNTAATAISEATKPTQSPPRQPMPFNASLPSALLITPEDLSLENEGSLAEMEIGLILAPSTLFPTLADRRAGEDALQRAAAHWRCEAGWVDDLAGVQPAMKKHQLDQCLTGFLPVGDTRDAVMCWASKLTAEGITLGEVQRQWDLVLWPYCQKGFFHLKSRIPQLLAQMGIE</sequence>
<evidence type="ECO:0000259" key="4">
    <source>
        <dbReference type="Pfam" id="PF03441"/>
    </source>
</evidence>
<evidence type="ECO:0000313" key="6">
    <source>
        <dbReference type="Proteomes" id="UP000282837"/>
    </source>
</evidence>
<gene>
    <name evidence="5" type="ORF">EOE18_16215</name>
</gene>
<dbReference type="InterPro" id="IPR005101">
    <property type="entry name" value="Cryptochr/Photolyase_FAD-bd"/>
</dbReference>
<evidence type="ECO:0000256" key="2">
    <source>
        <dbReference type="ARBA" id="ARBA00022827"/>
    </source>
</evidence>
<evidence type="ECO:0000313" key="5">
    <source>
        <dbReference type="EMBL" id="RVU03364.1"/>
    </source>
</evidence>
<comment type="caution">
    <text evidence="5">The sequence shown here is derived from an EMBL/GenBank/DDBJ whole genome shotgun (WGS) entry which is preliminary data.</text>
</comment>
<proteinExistence type="predicted"/>
<feature type="binding site" evidence="3">
    <location>
        <begin position="180"/>
        <end position="182"/>
    </location>
    <ligand>
        <name>FAD</name>
        <dbReference type="ChEBI" id="CHEBI:57692"/>
    </ligand>
</feature>
<dbReference type="SUPFAM" id="SSF48173">
    <property type="entry name" value="Cryptochrome/photolyase FAD-binding domain"/>
    <property type="match status" value="1"/>
</dbReference>
<dbReference type="InterPro" id="IPR036134">
    <property type="entry name" value="Crypto/Photolyase_FAD-like_sf"/>
</dbReference>
<dbReference type="GO" id="GO:0003904">
    <property type="term" value="F:deoxyribodipyrimidine photo-lyase activity"/>
    <property type="evidence" value="ECO:0007669"/>
    <property type="project" value="TreeGrafter"/>
</dbReference>
<keyword evidence="2 3" id="KW-0274">FAD</keyword>
<dbReference type="PANTHER" id="PTHR11455">
    <property type="entry name" value="CRYPTOCHROME"/>
    <property type="match status" value="1"/>
</dbReference>
<dbReference type="Gene3D" id="1.10.579.10">
    <property type="entry name" value="DNA Cyclobutane Dipyrimidine Photolyase, subunit A, domain 3"/>
    <property type="match status" value="1"/>
</dbReference>
<feature type="binding site" evidence="3">
    <location>
        <position position="27"/>
    </location>
    <ligand>
        <name>FAD</name>
        <dbReference type="ChEBI" id="CHEBI:57692"/>
    </ligand>
</feature>
<evidence type="ECO:0000256" key="1">
    <source>
        <dbReference type="ARBA" id="ARBA00022630"/>
    </source>
</evidence>
<reference evidence="5 6" key="1">
    <citation type="submission" date="2019-01" db="EMBL/GenBank/DDBJ databases">
        <authorList>
            <person name="Chen W.-M."/>
        </authorList>
    </citation>
    <scope>NUCLEOTIDE SEQUENCE [LARGE SCALE GENOMIC DNA]</scope>
    <source>
        <strain evidence="5 6">FSY-9</strain>
    </source>
</reference>
<keyword evidence="6" id="KW-1185">Reference proteome</keyword>
<dbReference type="Pfam" id="PF03441">
    <property type="entry name" value="FAD_binding_7"/>
    <property type="match status" value="1"/>
</dbReference>
<dbReference type="InterPro" id="IPR002081">
    <property type="entry name" value="Cryptochrome/DNA_photolyase_1"/>
</dbReference>
<evidence type="ECO:0000256" key="3">
    <source>
        <dbReference type="PIRSR" id="PIRSR602081-1"/>
    </source>
</evidence>
<dbReference type="GO" id="GO:0003677">
    <property type="term" value="F:DNA binding"/>
    <property type="evidence" value="ECO:0007669"/>
    <property type="project" value="TreeGrafter"/>
</dbReference>
<comment type="cofactor">
    <cofactor evidence="3">
        <name>FAD</name>
        <dbReference type="ChEBI" id="CHEBI:57692"/>
    </cofactor>
    <text evidence="3">Binds 1 FAD per subunit.</text>
</comment>
<organism evidence="5 6">
    <name type="scientific">Novosphingobium umbonatum</name>
    <dbReference type="NCBI Taxonomy" id="1908524"/>
    <lineage>
        <taxon>Bacteria</taxon>
        <taxon>Pseudomonadati</taxon>
        <taxon>Pseudomonadota</taxon>
        <taxon>Alphaproteobacteria</taxon>
        <taxon>Sphingomonadales</taxon>
        <taxon>Sphingomonadaceae</taxon>
        <taxon>Novosphingobium</taxon>
    </lineage>
</organism>
<dbReference type="EMBL" id="SACO01000016">
    <property type="protein sequence ID" value="RVU03364.1"/>
    <property type="molecule type" value="Genomic_DNA"/>
</dbReference>
<feature type="domain" description="Cryptochrome/DNA photolyase FAD-binding" evidence="4">
    <location>
        <begin position="76"/>
        <end position="203"/>
    </location>
</feature>
<dbReference type="PANTHER" id="PTHR11455:SF9">
    <property type="entry name" value="CRYPTOCHROME CIRCADIAN CLOCK 5 ISOFORM X1"/>
    <property type="match status" value="1"/>
</dbReference>
<accession>A0A3S2Y4M6</accession>
<dbReference type="RefSeq" id="WP_127711440.1">
    <property type="nucleotide sequence ID" value="NZ_SACO01000016.1"/>
</dbReference>
<dbReference type="Proteomes" id="UP000282837">
    <property type="component" value="Unassembled WGS sequence"/>
</dbReference>
<dbReference type="GO" id="GO:0071949">
    <property type="term" value="F:FAD binding"/>
    <property type="evidence" value="ECO:0007669"/>
    <property type="project" value="TreeGrafter"/>
</dbReference>
<dbReference type="OrthoDB" id="9772484at2"/>
<keyword evidence="1 3" id="KW-0285">Flavoprotein</keyword>
<keyword evidence="5" id="KW-0456">Lyase</keyword>